<feature type="region of interest" description="Disordered" evidence="3">
    <location>
        <begin position="128"/>
        <end position="153"/>
    </location>
</feature>
<feature type="region of interest" description="Disordered" evidence="3">
    <location>
        <begin position="37"/>
        <end position="72"/>
    </location>
</feature>
<name>A0A1I6VG85_9RHOB</name>
<evidence type="ECO:0008006" key="6">
    <source>
        <dbReference type="Google" id="ProtNLM"/>
    </source>
</evidence>
<gene>
    <name evidence="4" type="ORF">SAMN04488050_11137</name>
</gene>
<dbReference type="InterPro" id="IPR050557">
    <property type="entry name" value="RTX_toxin/Mannuronan_C5-epim"/>
</dbReference>
<feature type="compositionally biased region" description="Basic and acidic residues" evidence="3">
    <location>
        <begin position="11"/>
        <end position="20"/>
    </location>
</feature>
<dbReference type="EMBL" id="FOZW01000011">
    <property type="protein sequence ID" value="SFT12657.1"/>
    <property type="molecule type" value="Genomic_DNA"/>
</dbReference>
<evidence type="ECO:0000256" key="3">
    <source>
        <dbReference type="SAM" id="MobiDB-lite"/>
    </source>
</evidence>
<dbReference type="PRINTS" id="PR00313">
    <property type="entry name" value="CABNDNGRPT"/>
</dbReference>
<protein>
    <recommendedName>
        <fullName evidence="6">Hemolysin-type calcium-binding repeat-containing protein</fullName>
    </recommendedName>
</protein>
<keyword evidence="2" id="KW-0964">Secreted</keyword>
<evidence type="ECO:0000313" key="4">
    <source>
        <dbReference type="EMBL" id="SFT12657.1"/>
    </source>
</evidence>
<dbReference type="GO" id="GO:0005576">
    <property type="term" value="C:extracellular region"/>
    <property type="evidence" value="ECO:0007669"/>
    <property type="project" value="UniProtKB-SubCell"/>
</dbReference>
<dbReference type="InterPro" id="IPR001343">
    <property type="entry name" value="Hemolysn_Ca-bd"/>
</dbReference>
<dbReference type="RefSeq" id="WP_092428085.1">
    <property type="nucleotide sequence ID" value="NZ_FNCL01000011.1"/>
</dbReference>
<evidence type="ECO:0000313" key="5">
    <source>
        <dbReference type="Proteomes" id="UP000199392"/>
    </source>
</evidence>
<proteinExistence type="predicted"/>
<evidence type="ECO:0000256" key="1">
    <source>
        <dbReference type="ARBA" id="ARBA00004613"/>
    </source>
</evidence>
<dbReference type="InterPro" id="IPR011049">
    <property type="entry name" value="Serralysin-like_metalloprot_C"/>
</dbReference>
<comment type="subcellular location">
    <subcellularLocation>
        <location evidence="1">Secreted</location>
    </subcellularLocation>
</comment>
<sequence>MKFRQDILPFAHEDGDDHEPVRVFGSNRPDEIVTGGGPQHILAGNGDDSIRTGGGPDLVEAGNGDDAVFAEGGPDSVWGGNGDDLIDGGGGPDALDGGRGDDTIIGGAAADTLTGGAGRDAFVYRSASEAPAHGSDEDEDHEGKDAGDDHAGGGLETITDFKPGTDLVDFSGIGSVVAFAAGPATYSVWAEQQGADTLLYVDTDGALAGDHPAEMSILLLNVDVIALSEGDFLF</sequence>
<dbReference type="AlphaFoldDB" id="A0A1I6VG85"/>
<dbReference type="Proteomes" id="UP000199392">
    <property type="component" value="Unassembled WGS sequence"/>
</dbReference>
<dbReference type="OrthoDB" id="7767906at2"/>
<reference evidence="5" key="1">
    <citation type="submission" date="2016-10" db="EMBL/GenBank/DDBJ databases">
        <authorList>
            <person name="Varghese N."/>
            <person name="Submissions S."/>
        </authorList>
    </citation>
    <scope>NUCLEOTIDE SEQUENCE [LARGE SCALE GENOMIC DNA]</scope>
    <source>
        <strain evidence="5">DSM 26894</strain>
    </source>
</reference>
<feature type="compositionally biased region" description="Basic and acidic residues" evidence="3">
    <location>
        <begin position="141"/>
        <end position="151"/>
    </location>
</feature>
<accession>A0A1I6VG85</accession>
<feature type="region of interest" description="Disordered" evidence="3">
    <location>
        <begin position="1"/>
        <end position="20"/>
    </location>
</feature>
<dbReference type="InterPro" id="IPR018511">
    <property type="entry name" value="Hemolysin-typ_Ca-bd_CS"/>
</dbReference>
<dbReference type="PANTHER" id="PTHR38340">
    <property type="entry name" value="S-LAYER PROTEIN"/>
    <property type="match status" value="1"/>
</dbReference>
<dbReference type="STRING" id="311180.SAMN04488050_11137"/>
<evidence type="ECO:0000256" key="2">
    <source>
        <dbReference type="ARBA" id="ARBA00022525"/>
    </source>
</evidence>
<dbReference type="GO" id="GO:0005509">
    <property type="term" value="F:calcium ion binding"/>
    <property type="evidence" value="ECO:0007669"/>
    <property type="project" value="InterPro"/>
</dbReference>
<dbReference type="PROSITE" id="PS00330">
    <property type="entry name" value="HEMOLYSIN_CALCIUM"/>
    <property type="match status" value="2"/>
</dbReference>
<dbReference type="Pfam" id="PF00353">
    <property type="entry name" value="HemolysinCabind"/>
    <property type="match status" value="2"/>
</dbReference>
<keyword evidence="5" id="KW-1185">Reference proteome</keyword>
<dbReference type="Gene3D" id="2.150.10.10">
    <property type="entry name" value="Serralysin-like metalloprotease, C-terminal"/>
    <property type="match status" value="1"/>
</dbReference>
<organism evidence="4 5">
    <name type="scientific">Alloyangia pacifica</name>
    <dbReference type="NCBI Taxonomy" id="311180"/>
    <lineage>
        <taxon>Bacteria</taxon>
        <taxon>Pseudomonadati</taxon>
        <taxon>Pseudomonadota</taxon>
        <taxon>Alphaproteobacteria</taxon>
        <taxon>Rhodobacterales</taxon>
        <taxon>Roseobacteraceae</taxon>
        <taxon>Alloyangia</taxon>
    </lineage>
</organism>
<dbReference type="PANTHER" id="PTHR38340:SF1">
    <property type="entry name" value="S-LAYER PROTEIN"/>
    <property type="match status" value="1"/>
</dbReference>
<dbReference type="SUPFAM" id="SSF51120">
    <property type="entry name" value="beta-Roll"/>
    <property type="match status" value="1"/>
</dbReference>